<accession>A0A7R7YI37</accession>
<evidence type="ECO:0000313" key="1">
    <source>
        <dbReference type="EMBL" id="BCP65873.1"/>
    </source>
</evidence>
<evidence type="ECO:0000313" key="2">
    <source>
        <dbReference type="Proteomes" id="UP000596099"/>
    </source>
</evidence>
<dbReference type="Proteomes" id="UP000596099">
    <property type="component" value="Chromosome"/>
</dbReference>
<evidence type="ECO:0008006" key="3">
    <source>
        <dbReference type="Google" id="ProtNLM"/>
    </source>
</evidence>
<dbReference type="AlphaFoldDB" id="A0A7R7YI37"/>
<reference evidence="2" key="1">
    <citation type="submission" date="2021-01" db="EMBL/GenBank/DDBJ databases">
        <title>Complete Genome Sequence of Thermus thermophilus Strain HB5018, Isolated from Mine Onsen Hot Spring.</title>
        <authorList>
            <person name="Miyazaki K."/>
            <person name="Moriya T."/>
            <person name="Nemoto N."/>
            <person name="Oshima T."/>
            <person name="Yura K."/>
            <person name="Bessho Y."/>
        </authorList>
    </citation>
    <scope>NUCLEOTIDE SEQUENCE [LARGE SCALE GENOMIC DNA]</scope>
    <source>
        <strain evidence="2">HB5018</strain>
    </source>
</reference>
<dbReference type="InterPro" id="IPR036388">
    <property type="entry name" value="WH-like_DNA-bd_sf"/>
</dbReference>
<dbReference type="SUPFAM" id="SSF52540">
    <property type="entry name" value="P-loop containing nucleoside triphosphate hydrolases"/>
    <property type="match status" value="1"/>
</dbReference>
<proteinExistence type="predicted"/>
<dbReference type="EMBL" id="AP024270">
    <property type="protein sequence ID" value="BCP65873.1"/>
    <property type="molecule type" value="Genomic_DNA"/>
</dbReference>
<dbReference type="Gene3D" id="1.10.10.10">
    <property type="entry name" value="Winged helix-like DNA-binding domain superfamily/Winged helix DNA-binding domain"/>
    <property type="match status" value="1"/>
</dbReference>
<name>A0A7R7YI37_THETH</name>
<sequence>MVPVRLPLFGPSRAEGPMGPLPLRRKALGILYYLALEGPTRRERLADLLWGHRVALQNLRSELTHLRSFFGKEAFRGPVLTLPPGVELDRTPGSGEAMEGLEDLSPAFADWVYGWRTRLAPGEEGTPFPKRLEAVRPPALVILIGPPGSGQESLAQALAQKLGLPLRHGLGEGAGVFYLSEPFPPKEVGLALKPLPGRVLVVARSSFGEDPSFLLALRTRFPAEVTVVEQVPRLSWREAVGGPLHHLPFAEAARFYLRSGGRVEVLRELLAMGNPEALPQRVRAMVALEARHLPWEARKALEVLALHPGPFPEKLAWILGYGEALDELEHRGWLLYCEGRYRFSEPQFRPYLTAGFGEGERCRLHARLAEAWEALGDPVAAAYHRFYGEKGEALKAAQLGSWRQALAAHPGPNVPMPRSRVRKGKKRALETEEIHLVSFQGEVAEAVLELEEPLLLHLQGEVYQELPLGLGANLEAFPFRLRSLKGEGAVYFLPRANPGYYPWGAVLPQENLDHEFLLRPGQYLLELGTPGVVSLRLQAWEAAPGNQEILVPLEMTESL</sequence>
<dbReference type="InterPro" id="IPR027417">
    <property type="entry name" value="P-loop_NTPase"/>
</dbReference>
<gene>
    <name evidence="1" type="ORF">TthHB5018_08070</name>
</gene>
<dbReference type="RefSeq" id="WP_201351300.1">
    <property type="nucleotide sequence ID" value="NZ_AP024270.1"/>
</dbReference>
<organism evidence="1 2">
    <name type="scientific">Thermus thermophilus</name>
    <dbReference type="NCBI Taxonomy" id="274"/>
    <lineage>
        <taxon>Bacteria</taxon>
        <taxon>Thermotogati</taxon>
        <taxon>Deinococcota</taxon>
        <taxon>Deinococci</taxon>
        <taxon>Thermales</taxon>
        <taxon>Thermaceae</taxon>
        <taxon>Thermus</taxon>
    </lineage>
</organism>
<protein>
    <recommendedName>
        <fullName evidence="3">Transcriptional regulator</fullName>
    </recommendedName>
</protein>